<evidence type="ECO:0000256" key="10">
    <source>
        <dbReference type="PROSITE-ProRule" id="PRU00205"/>
    </source>
</evidence>
<feature type="compositionally biased region" description="Pro residues" evidence="11">
    <location>
        <begin position="510"/>
        <end position="519"/>
    </location>
</feature>
<keyword evidence="8" id="KW-0539">Nucleus</keyword>
<dbReference type="PANTHER" id="PTHR10552">
    <property type="entry name" value="U2 SMALL NUCLEAR RIBONUCLEOPROTEIN A"/>
    <property type="match status" value="1"/>
</dbReference>
<feature type="transmembrane region" description="Helical" evidence="12">
    <location>
        <begin position="100"/>
        <end position="122"/>
    </location>
</feature>
<evidence type="ECO:0000256" key="4">
    <source>
        <dbReference type="ARBA" id="ARBA00022692"/>
    </source>
</evidence>
<feature type="transmembrane region" description="Helical" evidence="12">
    <location>
        <begin position="207"/>
        <end position="225"/>
    </location>
</feature>
<dbReference type="EMBL" id="JAENGZ010000003">
    <property type="protein sequence ID" value="KAG6974781.1"/>
    <property type="molecule type" value="Genomic_DNA"/>
</dbReference>
<feature type="domain" description="TLC" evidence="14">
    <location>
        <begin position="57"/>
        <end position="236"/>
    </location>
</feature>
<evidence type="ECO:0008006" key="17">
    <source>
        <dbReference type="Google" id="ProtNLM"/>
    </source>
</evidence>
<evidence type="ECO:0000256" key="5">
    <source>
        <dbReference type="ARBA" id="ARBA00022737"/>
    </source>
</evidence>
<dbReference type="AlphaFoldDB" id="A0A8T1V488"/>
<dbReference type="Proteomes" id="UP000688947">
    <property type="component" value="Unassembled WGS sequence"/>
</dbReference>
<evidence type="ECO:0000256" key="12">
    <source>
        <dbReference type="SAM" id="Phobius"/>
    </source>
</evidence>
<comment type="caution">
    <text evidence="15">The sequence shown here is derived from an EMBL/GenBank/DDBJ whole genome shotgun (WGS) entry which is preliminary data.</text>
</comment>
<evidence type="ECO:0000256" key="2">
    <source>
        <dbReference type="ARBA" id="ARBA00004141"/>
    </source>
</evidence>
<organism evidence="15 16">
    <name type="scientific">Phytophthora cactorum</name>
    <dbReference type="NCBI Taxonomy" id="29920"/>
    <lineage>
        <taxon>Eukaryota</taxon>
        <taxon>Sar</taxon>
        <taxon>Stramenopiles</taxon>
        <taxon>Oomycota</taxon>
        <taxon>Peronosporomycetes</taxon>
        <taxon>Peronosporales</taxon>
        <taxon>Peronosporaceae</taxon>
        <taxon>Phytophthora</taxon>
    </lineage>
</organism>
<evidence type="ECO:0000256" key="8">
    <source>
        <dbReference type="ARBA" id="ARBA00023242"/>
    </source>
</evidence>
<dbReference type="PROSITE" id="PS50922">
    <property type="entry name" value="TLC"/>
    <property type="match status" value="1"/>
</dbReference>
<feature type="transmembrane region" description="Helical" evidence="12">
    <location>
        <begin position="23"/>
        <end position="43"/>
    </location>
</feature>
<keyword evidence="4 10" id="KW-0812">Transmembrane</keyword>
<feature type="transmembrane region" description="Helical" evidence="12">
    <location>
        <begin position="69"/>
        <end position="88"/>
    </location>
</feature>
<proteinExistence type="inferred from homology"/>
<keyword evidence="5" id="KW-0677">Repeat</keyword>
<evidence type="ECO:0000256" key="6">
    <source>
        <dbReference type="ARBA" id="ARBA00022989"/>
    </source>
</evidence>
<evidence type="ECO:0000256" key="3">
    <source>
        <dbReference type="ARBA" id="ARBA00022614"/>
    </source>
</evidence>
<feature type="compositionally biased region" description="Basic and acidic residues" evidence="11">
    <location>
        <begin position="522"/>
        <end position="533"/>
    </location>
</feature>
<feature type="domain" description="SAP" evidence="13">
    <location>
        <begin position="577"/>
        <end position="611"/>
    </location>
</feature>
<dbReference type="InterPro" id="IPR003034">
    <property type="entry name" value="SAP_dom"/>
</dbReference>
<evidence type="ECO:0000256" key="1">
    <source>
        <dbReference type="ARBA" id="ARBA00004123"/>
    </source>
</evidence>
<evidence type="ECO:0000256" key="11">
    <source>
        <dbReference type="SAM" id="MobiDB-lite"/>
    </source>
</evidence>
<gene>
    <name evidence="15" type="ORF">JG687_00000148</name>
</gene>
<dbReference type="GO" id="GO:0016020">
    <property type="term" value="C:membrane"/>
    <property type="evidence" value="ECO:0007669"/>
    <property type="project" value="UniProtKB-SubCell"/>
</dbReference>
<dbReference type="PROSITE" id="PS50800">
    <property type="entry name" value="SAP"/>
    <property type="match status" value="1"/>
</dbReference>
<dbReference type="SMART" id="SM00513">
    <property type="entry name" value="SAP"/>
    <property type="match status" value="1"/>
</dbReference>
<comment type="similarity">
    <text evidence="9">Belongs to the U2 small nuclear ribonucleoprotein A family.</text>
</comment>
<evidence type="ECO:0000259" key="14">
    <source>
        <dbReference type="PROSITE" id="PS50922"/>
    </source>
</evidence>
<evidence type="ECO:0000313" key="15">
    <source>
        <dbReference type="EMBL" id="KAG6974781.1"/>
    </source>
</evidence>
<protein>
    <recommendedName>
        <fullName evidence="17">SAP domain-containing protein</fullName>
    </recommendedName>
</protein>
<feature type="compositionally biased region" description="Acidic residues" evidence="11">
    <location>
        <begin position="557"/>
        <end position="566"/>
    </location>
</feature>
<dbReference type="Pfam" id="PF02037">
    <property type="entry name" value="SAP"/>
    <property type="match status" value="1"/>
</dbReference>
<dbReference type="Pfam" id="PF03798">
    <property type="entry name" value="TRAM_LAG1_CLN8"/>
    <property type="match status" value="1"/>
</dbReference>
<sequence length="614" mass="68666">MGWYDGGDELLEEERSVRLGENALVAGIAFALFWANFGLSWYLSSRRVPEFSGFTAAQKADWCSRVNSTIHAVLVVIGVAYALADISWADGFMPMSSLRAASFIFSIAIGYFLCDLIIIIVWPVPMQGVFIIHHIVAVVPYFINNFISCCAACQFGLLLFLLVELATLPLNARGFMDARDLQETKSYMRSIYTTYIIWGISRTALPIFVISHLIALFCVGVFFFVHTPEMMRIRREHRRANEATDSSGEVAISTDDADLIESEVDDVPSSKAKKPSSIRSLTLSLSRPKESITDDSYDDIELGEIPHAMRLTSDVILRAQVSINPLRERELNLRGYKAPAIENLGVTQDGFDCIDFSDNEIKKIENFPRLRRLRMLLLHNNQVSKIQENLAGAIPNMEFLMITGNRIAQLSEVDHLACFTKLDTLSLSGNPVTKRKYYREYVIYKLPQLHVLDFQRIRPRDREAANAFFNSVVGQRAMKEAHGESVIESTQAMKKVSITQQQAIPTVSAVPPPPPPRAPFSPKKEAPVKEDPPKTTAQAEPMEETPEPKQEAPPADVDMEDADEEQAAVSYTPPKPIEQMTVTILREELKKLGLSIKGLKAELVKRLKEAAGEA</sequence>
<evidence type="ECO:0000313" key="16">
    <source>
        <dbReference type="Proteomes" id="UP000688947"/>
    </source>
</evidence>
<keyword evidence="6 12" id="KW-1133">Transmembrane helix</keyword>
<dbReference type="GO" id="GO:0000398">
    <property type="term" value="P:mRNA splicing, via spliceosome"/>
    <property type="evidence" value="ECO:0007669"/>
    <property type="project" value="InterPro"/>
</dbReference>
<reference evidence="15" key="1">
    <citation type="submission" date="2021-01" db="EMBL/GenBank/DDBJ databases">
        <title>Phytophthora aleatoria, a newly-described species from Pinus radiata is distinct from Phytophthora cactorum isolates based on comparative genomics.</title>
        <authorList>
            <person name="Mcdougal R."/>
            <person name="Panda P."/>
            <person name="Williams N."/>
            <person name="Studholme D.J."/>
        </authorList>
    </citation>
    <scope>NUCLEOTIDE SEQUENCE</scope>
    <source>
        <strain evidence="15">NZFS 3830</strain>
    </source>
</reference>
<evidence type="ECO:0000256" key="7">
    <source>
        <dbReference type="ARBA" id="ARBA00023136"/>
    </source>
</evidence>
<dbReference type="SMART" id="SM00724">
    <property type="entry name" value="TLC"/>
    <property type="match status" value="1"/>
</dbReference>
<accession>A0A8T1V488</accession>
<evidence type="ECO:0000259" key="13">
    <source>
        <dbReference type="PROSITE" id="PS50800"/>
    </source>
</evidence>
<feature type="region of interest" description="Disordered" evidence="11">
    <location>
        <begin position="505"/>
        <end position="575"/>
    </location>
</feature>
<feature type="transmembrane region" description="Helical" evidence="12">
    <location>
        <begin position="142"/>
        <end position="165"/>
    </location>
</feature>
<dbReference type="InterPro" id="IPR006634">
    <property type="entry name" value="TLC-dom"/>
</dbReference>
<keyword evidence="3" id="KW-0433">Leucine-rich repeat</keyword>
<dbReference type="GO" id="GO:0030620">
    <property type="term" value="F:U2 snRNA binding"/>
    <property type="evidence" value="ECO:0007669"/>
    <property type="project" value="InterPro"/>
</dbReference>
<name>A0A8T1V488_9STRA</name>
<dbReference type="FunFam" id="3.80.10.10:FF:000026">
    <property type="entry name" value="U2 small nuclear ribonucleoprotein A"/>
    <property type="match status" value="1"/>
</dbReference>
<dbReference type="VEuPathDB" id="FungiDB:PC110_g767"/>
<dbReference type="InterPro" id="IPR044640">
    <property type="entry name" value="RU2A"/>
</dbReference>
<dbReference type="GO" id="GO:0005634">
    <property type="term" value="C:nucleus"/>
    <property type="evidence" value="ECO:0007669"/>
    <property type="project" value="UniProtKB-SubCell"/>
</dbReference>
<keyword evidence="7 10" id="KW-0472">Membrane</keyword>
<evidence type="ECO:0000256" key="9">
    <source>
        <dbReference type="ARBA" id="ARBA00024196"/>
    </source>
</evidence>
<comment type="subcellular location">
    <subcellularLocation>
        <location evidence="2">Membrane</location>
        <topology evidence="2">Multi-pass membrane protein</topology>
    </subcellularLocation>
    <subcellularLocation>
        <location evidence="1">Nucleus</location>
    </subcellularLocation>
</comment>
<dbReference type="PANTHER" id="PTHR10552:SF6">
    <property type="entry name" value="U2 SMALL NUCLEAR RIBONUCLEOPROTEIN A"/>
    <property type="match status" value="1"/>
</dbReference>
<dbReference type="Pfam" id="PF14580">
    <property type="entry name" value="LRR_9"/>
    <property type="match status" value="1"/>
</dbReference>
<dbReference type="OrthoDB" id="433501at2759"/>